<evidence type="ECO:0000313" key="3">
    <source>
        <dbReference type="Proteomes" id="UP000003344"/>
    </source>
</evidence>
<gene>
    <name evidence="2" type="ORF">NEIMUCOT_06052</name>
</gene>
<protein>
    <submittedName>
        <fullName evidence="2">Uncharacterized protein</fullName>
    </submittedName>
</protein>
<reference evidence="2 3" key="1">
    <citation type="submission" date="2009-10" db="EMBL/GenBank/DDBJ databases">
        <authorList>
            <person name="Weinstock G."/>
            <person name="Sodergren E."/>
            <person name="Clifton S."/>
            <person name="Fulton L."/>
            <person name="Fulton B."/>
            <person name="Courtney L."/>
            <person name="Fronick C."/>
            <person name="Harrison M."/>
            <person name="Strong C."/>
            <person name="Farmer C."/>
            <person name="Delahaunty K."/>
            <person name="Markovic C."/>
            <person name="Hall O."/>
            <person name="Minx P."/>
            <person name="Tomlinson C."/>
            <person name="Mitreva M."/>
            <person name="Nelson J."/>
            <person name="Hou S."/>
            <person name="Wollam A."/>
            <person name="Pepin K.H."/>
            <person name="Johnson M."/>
            <person name="Bhonagiri V."/>
            <person name="Nash W.E."/>
            <person name="Warren W."/>
            <person name="Chinwalla A."/>
            <person name="Mardis E.R."/>
            <person name="Wilson R.K."/>
        </authorList>
    </citation>
    <scope>NUCLEOTIDE SEQUENCE [LARGE SCALE GENOMIC DNA]</scope>
    <source>
        <strain evidence="3">ATCC 25996 / DSM 4631 / NCTC 10774 / M26</strain>
    </source>
</reference>
<dbReference type="EMBL" id="ACDX02000018">
    <property type="protein sequence ID" value="EFC87547.1"/>
    <property type="molecule type" value="Genomic_DNA"/>
</dbReference>
<organism evidence="2 3">
    <name type="scientific">Neisseria mucosa (strain ATCC 25996 / DSM 4631 / NCTC 10774 / M26)</name>
    <dbReference type="NCBI Taxonomy" id="546266"/>
    <lineage>
        <taxon>Bacteria</taxon>
        <taxon>Pseudomonadati</taxon>
        <taxon>Pseudomonadota</taxon>
        <taxon>Betaproteobacteria</taxon>
        <taxon>Neisseriales</taxon>
        <taxon>Neisseriaceae</taxon>
        <taxon>Neisseria</taxon>
    </lineage>
</organism>
<comment type="caution">
    <text evidence="2">The sequence shown here is derived from an EMBL/GenBank/DDBJ whole genome shotgun (WGS) entry which is preliminary data.</text>
</comment>
<dbReference type="STRING" id="546266.NEIMUCOT_06052"/>
<proteinExistence type="predicted"/>
<name>D2ZZH6_NEIM2</name>
<feature type="region of interest" description="Disordered" evidence="1">
    <location>
        <begin position="21"/>
        <end position="41"/>
    </location>
</feature>
<evidence type="ECO:0000256" key="1">
    <source>
        <dbReference type="SAM" id="MobiDB-lite"/>
    </source>
</evidence>
<evidence type="ECO:0000313" key="2">
    <source>
        <dbReference type="EMBL" id="EFC87547.1"/>
    </source>
</evidence>
<dbReference type="AlphaFoldDB" id="D2ZZH6"/>
<dbReference type="Proteomes" id="UP000003344">
    <property type="component" value="Unassembled WGS sequence"/>
</dbReference>
<accession>D2ZZH6</accession>
<sequence length="41" mass="5111">MTNNQEQARHYRQWRAFLRPNIQADQPRKHKINRKPLNLKN</sequence>